<dbReference type="InterPro" id="IPR041413">
    <property type="entry name" value="MLTR_LBD"/>
</dbReference>
<dbReference type="InterPro" id="IPR001387">
    <property type="entry name" value="Cro/C1-type_HTH"/>
</dbReference>
<reference evidence="2 3" key="1">
    <citation type="submission" date="2021-03" db="EMBL/GenBank/DDBJ databases">
        <title>Sequencing the genomes of 1000 actinobacteria strains.</title>
        <authorList>
            <person name="Klenk H.-P."/>
        </authorList>
    </citation>
    <scope>NUCLEOTIDE SEQUENCE [LARGE SCALE GENOMIC DNA]</scope>
    <source>
        <strain evidence="2 3">DSM 46670</strain>
    </source>
</reference>
<dbReference type="Gene3D" id="3.30.450.180">
    <property type="match status" value="1"/>
</dbReference>
<dbReference type="Pfam" id="PF17765">
    <property type="entry name" value="MLTR_LBD"/>
    <property type="match status" value="1"/>
</dbReference>
<dbReference type="PANTHER" id="PTHR35010:SF2">
    <property type="entry name" value="BLL4672 PROTEIN"/>
    <property type="match status" value="1"/>
</dbReference>
<accession>A0ABS4TU11</accession>
<evidence type="ECO:0000313" key="3">
    <source>
        <dbReference type="Proteomes" id="UP001519332"/>
    </source>
</evidence>
<comment type="caution">
    <text evidence="2">The sequence shown here is derived from an EMBL/GenBank/DDBJ whole genome shotgun (WGS) entry which is preliminary data.</text>
</comment>
<protein>
    <submittedName>
        <fullName evidence="2">Transcriptional regulator with XRE-family HTH domain</fullName>
    </submittedName>
</protein>
<dbReference type="InterPro" id="IPR010982">
    <property type="entry name" value="Lambda_DNA-bd_dom_sf"/>
</dbReference>
<dbReference type="Proteomes" id="UP001519332">
    <property type="component" value="Unassembled WGS sequence"/>
</dbReference>
<evidence type="ECO:0000259" key="1">
    <source>
        <dbReference type="SMART" id="SM00530"/>
    </source>
</evidence>
<name>A0ABS4TU11_9PSEU</name>
<dbReference type="Gene3D" id="1.10.260.40">
    <property type="entry name" value="lambda repressor-like DNA-binding domains"/>
    <property type="match status" value="1"/>
</dbReference>
<dbReference type="SUPFAM" id="SSF47413">
    <property type="entry name" value="lambda repressor-like DNA-binding domains"/>
    <property type="match status" value="1"/>
</dbReference>
<dbReference type="CDD" id="cd00093">
    <property type="entry name" value="HTH_XRE"/>
    <property type="match status" value="1"/>
</dbReference>
<feature type="domain" description="HTH cro/C1-type" evidence="1">
    <location>
        <begin position="18"/>
        <end position="90"/>
    </location>
</feature>
<gene>
    <name evidence="2" type="ORF">JOF56_008276</name>
</gene>
<keyword evidence="3" id="KW-1185">Reference proteome</keyword>
<proteinExistence type="predicted"/>
<dbReference type="SMART" id="SM00530">
    <property type="entry name" value="HTH_XRE"/>
    <property type="match status" value="1"/>
</dbReference>
<dbReference type="PANTHER" id="PTHR35010">
    <property type="entry name" value="BLL4672 PROTEIN-RELATED"/>
    <property type="match status" value="1"/>
</dbReference>
<dbReference type="RefSeq" id="WP_209644986.1">
    <property type="nucleotide sequence ID" value="NZ_JAGINW010000001.1"/>
</dbReference>
<sequence>MATFDTADGRRRSELGAFLKTRRAQLRPEDVGLPPGERRRTAGLRREEVALLAGVGITWYTWLEQGRPINASIQVLDAVARTLKLDRAERRHLYELAEATPRRDREHGTNLPPATKVLLQSLQPLPATLVNGRFDVFVANDVYRALFRDWHTATGTCVHRNVLWCCVTEPMARCWYVNYDAEIAHMVARMRAEYARHVGDPDWEEDIRRLQETNEEFARLWARHEVAEPAVRHRIFELPEFGRVTFSGQELAVSAVPGLTIQVNTPQDAHTWSVIKYLAEEMDVSLAD</sequence>
<organism evidence="2 3">
    <name type="scientific">Kibdelosporangium banguiense</name>
    <dbReference type="NCBI Taxonomy" id="1365924"/>
    <lineage>
        <taxon>Bacteria</taxon>
        <taxon>Bacillati</taxon>
        <taxon>Actinomycetota</taxon>
        <taxon>Actinomycetes</taxon>
        <taxon>Pseudonocardiales</taxon>
        <taxon>Pseudonocardiaceae</taxon>
        <taxon>Kibdelosporangium</taxon>
    </lineage>
</organism>
<dbReference type="Pfam" id="PF13560">
    <property type="entry name" value="HTH_31"/>
    <property type="match status" value="1"/>
</dbReference>
<evidence type="ECO:0000313" key="2">
    <source>
        <dbReference type="EMBL" id="MBP2327891.1"/>
    </source>
</evidence>
<dbReference type="EMBL" id="JAGINW010000001">
    <property type="protein sequence ID" value="MBP2327891.1"/>
    <property type="molecule type" value="Genomic_DNA"/>
</dbReference>